<proteinExistence type="predicted"/>
<gene>
    <name evidence="1" type="ORF">GT347_17250</name>
</gene>
<protein>
    <recommendedName>
        <fullName evidence="3">4Fe-4S ferredoxin-type domain-containing protein</fullName>
    </recommendedName>
</protein>
<organism evidence="1 2">
    <name type="scientific">Xylophilus rhododendri</name>
    <dbReference type="NCBI Taxonomy" id="2697032"/>
    <lineage>
        <taxon>Bacteria</taxon>
        <taxon>Pseudomonadati</taxon>
        <taxon>Pseudomonadota</taxon>
        <taxon>Betaproteobacteria</taxon>
        <taxon>Burkholderiales</taxon>
        <taxon>Xylophilus</taxon>
    </lineage>
</organism>
<name>A0A857J6D8_9BURK</name>
<dbReference type="Proteomes" id="UP000464787">
    <property type="component" value="Chromosome"/>
</dbReference>
<dbReference type="AlphaFoldDB" id="A0A857J6D8"/>
<dbReference type="EMBL" id="CP047650">
    <property type="protein sequence ID" value="QHI99564.1"/>
    <property type="molecule type" value="Genomic_DNA"/>
</dbReference>
<evidence type="ECO:0000313" key="1">
    <source>
        <dbReference type="EMBL" id="QHI99564.1"/>
    </source>
</evidence>
<reference evidence="1 2" key="1">
    <citation type="submission" date="2020-01" db="EMBL/GenBank/DDBJ databases">
        <title>Genome sequencing of strain KACC 21265.</title>
        <authorList>
            <person name="Heo J."/>
            <person name="Kim S.-J."/>
            <person name="Kim J.-S."/>
            <person name="Hong S.-B."/>
            <person name="Kwon S.-W."/>
        </authorList>
    </citation>
    <scope>NUCLEOTIDE SEQUENCE [LARGE SCALE GENOMIC DNA]</scope>
    <source>
        <strain evidence="1 2">KACC 21265</strain>
    </source>
</reference>
<evidence type="ECO:0000313" key="2">
    <source>
        <dbReference type="Proteomes" id="UP000464787"/>
    </source>
</evidence>
<evidence type="ECO:0008006" key="3">
    <source>
        <dbReference type="Google" id="ProtNLM"/>
    </source>
</evidence>
<dbReference type="KEGG" id="xyk:GT347_17250"/>
<accession>A0A857J6D8</accession>
<keyword evidence="2" id="KW-1185">Reference proteome</keyword>
<dbReference type="RefSeq" id="WP_160553376.1">
    <property type="nucleotide sequence ID" value="NZ_CP047650.1"/>
</dbReference>
<sequence length="113" mass="12285">MSDPAWQTIHIHREAPPKPVLGAPCNGCGQCCLVEPCPLGMVISRRRRGACAALRWDEGQRLYRCGVVSEPAEVLGPRWRWLGPLAARLARRWISAGSGCDAELELAPGDRAG</sequence>